<evidence type="ECO:0000256" key="1">
    <source>
        <dbReference type="SAM" id="Phobius"/>
    </source>
</evidence>
<feature type="non-terminal residue" evidence="2">
    <location>
        <position position="244"/>
    </location>
</feature>
<keyword evidence="1" id="KW-0472">Membrane</keyword>
<proteinExistence type="predicted"/>
<reference evidence="3" key="2">
    <citation type="submission" date="2015-01" db="EMBL/GenBank/DDBJ databases">
        <title>Evolutionary Origins and Diversification of the Mycorrhizal Mutualists.</title>
        <authorList>
            <consortium name="DOE Joint Genome Institute"/>
            <consortium name="Mycorrhizal Genomics Consortium"/>
            <person name="Kohler A."/>
            <person name="Kuo A."/>
            <person name="Nagy L.G."/>
            <person name="Floudas D."/>
            <person name="Copeland A."/>
            <person name="Barry K.W."/>
            <person name="Cichocki N."/>
            <person name="Veneault-Fourrey C."/>
            <person name="LaButti K."/>
            <person name="Lindquist E.A."/>
            <person name="Lipzen A."/>
            <person name="Lundell T."/>
            <person name="Morin E."/>
            <person name="Murat C."/>
            <person name="Riley R."/>
            <person name="Ohm R."/>
            <person name="Sun H."/>
            <person name="Tunlid A."/>
            <person name="Henrissat B."/>
            <person name="Grigoriev I.V."/>
            <person name="Hibbett D.S."/>
            <person name="Martin F."/>
        </authorList>
    </citation>
    <scope>NUCLEOTIDE SEQUENCE [LARGE SCALE GENOMIC DNA]</scope>
    <source>
        <strain evidence="3">Ve08.2h10</strain>
    </source>
</reference>
<dbReference type="Proteomes" id="UP000054538">
    <property type="component" value="Unassembled WGS sequence"/>
</dbReference>
<keyword evidence="3" id="KW-1185">Reference proteome</keyword>
<name>A0A0D0DYG1_9AGAM</name>
<reference evidence="2 3" key="1">
    <citation type="submission" date="2014-04" db="EMBL/GenBank/DDBJ databases">
        <authorList>
            <consortium name="DOE Joint Genome Institute"/>
            <person name="Kuo A."/>
            <person name="Kohler A."/>
            <person name="Jargeat P."/>
            <person name="Nagy L.G."/>
            <person name="Floudas D."/>
            <person name="Copeland A."/>
            <person name="Barry K.W."/>
            <person name="Cichocki N."/>
            <person name="Veneault-Fourrey C."/>
            <person name="LaButti K."/>
            <person name="Lindquist E.A."/>
            <person name="Lipzen A."/>
            <person name="Lundell T."/>
            <person name="Morin E."/>
            <person name="Murat C."/>
            <person name="Sun H."/>
            <person name="Tunlid A."/>
            <person name="Henrissat B."/>
            <person name="Grigoriev I.V."/>
            <person name="Hibbett D.S."/>
            <person name="Martin F."/>
            <person name="Nordberg H.P."/>
            <person name="Cantor M.N."/>
            <person name="Hua S.X."/>
        </authorList>
    </citation>
    <scope>NUCLEOTIDE SEQUENCE [LARGE SCALE GENOMIC DNA]</scope>
    <source>
        <strain evidence="2 3">Ve08.2h10</strain>
    </source>
</reference>
<accession>A0A0D0DYG1</accession>
<protein>
    <submittedName>
        <fullName evidence="2">Uncharacterized protein</fullName>
    </submittedName>
</protein>
<dbReference type="HOGENOM" id="CLU_1140323_0_0_1"/>
<dbReference type="InParanoid" id="A0A0D0DYG1"/>
<evidence type="ECO:0000313" key="3">
    <source>
        <dbReference type="Proteomes" id="UP000054538"/>
    </source>
</evidence>
<sequence>GSFLIRFGCQLHGILTGPDAVRYLDLSSPAAFFAMQVVLQLYWIKKPVHCHVRHPSPKYERRVSLPGGRPSDTGSTRIYERVAYAPIYALGNPCIGDCLDGFLNERVVLGCSDMVSANTFIQFYAVYYLLGTFSPFAPSKYNVSTHLVAKTLAGIAVLDFIDEGAVAAARVFGPPSVPVQTLTVILFTLLVCSHQSGVVVSGLCIFYDVLAMAAGLLMFVRLSYMWRRMASIQGDGASIPVEHG</sequence>
<dbReference type="OrthoDB" id="2332199at2759"/>
<organism evidence="2 3">
    <name type="scientific">Paxillus rubicundulus Ve08.2h10</name>
    <dbReference type="NCBI Taxonomy" id="930991"/>
    <lineage>
        <taxon>Eukaryota</taxon>
        <taxon>Fungi</taxon>
        <taxon>Dikarya</taxon>
        <taxon>Basidiomycota</taxon>
        <taxon>Agaricomycotina</taxon>
        <taxon>Agaricomycetes</taxon>
        <taxon>Agaricomycetidae</taxon>
        <taxon>Boletales</taxon>
        <taxon>Paxilineae</taxon>
        <taxon>Paxillaceae</taxon>
        <taxon>Paxillus</taxon>
    </lineage>
</organism>
<dbReference type="EMBL" id="KN824826">
    <property type="protein sequence ID" value="KIL00804.1"/>
    <property type="molecule type" value="Genomic_DNA"/>
</dbReference>
<feature type="transmembrane region" description="Helical" evidence="1">
    <location>
        <begin position="198"/>
        <end position="220"/>
    </location>
</feature>
<gene>
    <name evidence="2" type="ORF">PAXRUDRAFT_129036</name>
</gene>
<keyword evidence="1" id="KW-0812">Transmembrane</keyword>
<evidence type="ECO:0000313" key="2">
    <source>
        <dbReference type="EMBL" id="KIL00804.1"/>
    </source>
</evidence>
<dbReference type="AlphaFoldDB" id="A0A0D0DYG1"/>
<keyword evidence="1" id="KW-1133">Transmembrane helix</keyword>